<reference evidence="3" key="1">
    <citation type="submission" date="2021-07" db="EMBL/GenBank/DDBJ databases">
        <authorList>
            <person name="Branca A.L. A."/>
        </authorList>
    </citation>
    <scope>NUCLEOTIDE SEQUENCE</scope>
</reference>
<dbReference type="GO" id="GO:0005739">
    <property type="term" value="C:mitochondrion"/>
    <property type="evidence" value="ECO:0007669"/>
    <property type="project" value="UniProtKB-ARBA"/>
</dbReference>
<dbReference type="PROSITE" id="PS50855">
    <property type="entry name" value="COX1"/>
    <property type="match status" value="1"/>
</dbReference>
<dbReference type="InterPro" id="IPR023616">
    <property type="entry name" value="Cyt_c_oxase-like_su1_dom"/>
</dbReference>
<proteinExistence type="predicted"/>
<dbReference type="PANTHER" id="PTHR10422:SF18">
    <property type="entry name" value="CYTOCHROME C OXIDASE SUBUNIT 1"/>
    <property type="match status" value="1"/>
</dbReference>
<feature type="transmembrane region" description="Helical" evidence="1">
    <location>
        <begin position="92"/>
        <end position="116"/>
    </location>
</feature>
<dbReference type="GO" id="GO:0020037">
    <property type="term" value="F:heme binding"/>
    <property type="evidence" value="ECO:0007669"/>
    <property type="project" value="InterPro"/>
</dbReference>
<dbReference type="Proteomes" id="UP001153618">
    <property type="component" value="Unassembled WGS sequence"/>
</dbReference>
<feature type="transmembrane region" description="Helical" evidence="1">
    <location>
        <begin position="52"/>
        <end position="72"/>
    </location>
</feature>
<sequence length="134" mass="14333">MIIPGFGIISTVISAASSKNVFGYLGMVYAMMSIGVLATCYGGSLHLTPPMLFALGFVVLFTIGGLSGVVLANASLDVAFHDTYYVVAHFHYVLSMGAVFALFSGVNVTFFPQHFLGLQGMPRRISDYPDAFYG</sequence>
<protein>
    <recommendedName>
        <fullName evidence="2">Cytochrome oxidase subunit I profile domain-containing protein</fullName>
    </recommendedName>
</protein>
<dbReference type="InterPro" id="IPR000883">
    <property type="entry name" value="Cyt_C_Oxase_1"/>
</dbReference>
<dbReference type="SUPFAM" id="SSF81442">
    <property type="entry name" value="Cytochrome c oxidase subunit I-like"/>
    <property type="match status" value="1"/>
</dbReference>
<accession>A0A9W4I0D3</accession>
<evidence type="ECO:0000259" key="2">
    <source>
        <dbReference type="PROSITE" id="PS50855"/>
    </source>
</evidence>
<name>A0A9W4I0D3_PENOL</name>
<gene>
    <name evidence="3" type="ORF">POLS_LOCUS7966</name>
</gene>
<keyword evidence="4" id="KW-1185">Reference proteome</keyword>
<keyword evidence="1" id="KW-1133">Transmembrane helix</keyword>
<evidence type="ECO:0000313" key="4">
    <source>
        <dbReference type="Proteomes" id="UP001153618"/>
    </source>
</evidence>
<feature type="domain" description="Cytochrome oxidase subunit I profile" evidence="2">
    <location>
        <begin position="1"/>
        <end position="134"/>
    </location>
</feature>
<evidence type="ECO:0000256" key="1">
    <source>
        <dbReference type="SAM" id="Phobius"/>
    </source>
</evidence>
<comment type="caution">
    <text evidence="3">The sequence shown here is derived from an EMBL/GenBank/DDBJ whole genome shotgun (WGS) entry which is preliminary data.</text>
</comment>
<feature type="transmembrane region" description="Helical" evidence="1">
    <location>
        <begin position="21"/>
        <end position="40"/>
    </location>
</feature>
<evidence type="ECO:0000313" key="3">
    <source>
        <dbReference type="EMBL" id="CAG8215576.1"/>
    </source>
</evidence>
<dbReference type="Pfam" id="PF00115">
    <property type="entry name" value="COX1"/>
    <property type="match status" value="1"/>
</dbReference>
<dbReference type="AlphaFoldDB" id="A0A9W4I0D3"/>
<dbReference type="GO" id="GO:0015990">
    <property type="term" value="P:electron transport coupled proton transport"/>
    <property type="evidence" value="ECO:0007669"/>
    <property type="project" value="TreeGrafter"/>
</dbReference>
<dbReference type="GO" id="GO:0016020">
    <property type="term" value="C:membrane"/>
    <property type="evidence" value="ECO:0007669"/>
    <property type="project" value="InterPro"/>
</dbReference>
<dbReference type="OrthoDB" id="4248682at2759"/>
<organism evidence="3 4">
    <name type="scientific">Penicillium olsonii</name>
    <dbReference type="NCBI Taxonomy" id="99116"/>
    <lineage>
        <taxon>Eukaryota</taxon>
        <taxon>Fungi</taxon>
        <taxon>Dikarya</taxon>
        <taxon>Ascomycota</taxon>
        <taxon>Pezizomycotina</taxon>
        <taxon>Eurotiomycetes</taxon>
        <taxon>Eurotiomycetidae</taxon>
        <taxon>Eurotiales</taxon>
        <taxon>Aspergillaceae</taxon>
        <taxon>Penicillium</taxon>
    </lineage>
</organism>
<keyword evidence="1" id="KW-0472">Membrane</keyword>
<keyword evidence="1" id="KW-0812">Transmembrane</keyword>
<dbReference type="GO" id="GO:0006123">
    <property type="term" value="P:mitochondrial electron transport, cytochrome c to oxygen"/>
    <property type="evidence" value="ECO:0007669"/>
    <property type="project" value="TreeGrafter"/>
</dbReference>
<dbReference type="GO" id="GO:0004129">
    <property type="term" value="F:cytochrome-c oxidase activity"/>
    <property type="evidence" value="ECO:0007669"/>
    <property type="project" value="InterPro"/>
</dbReference>
<dbReference type="EMBL" id="CAJVOS010000057">
    <property type="protein sequence ID" value="CAG8215576.1"/>
    <property type="molecule type" value="Genomic_DNA"/>
</dbReference>
<dbReference type="InterPro" id="IPR036927">
    <property type="entry name" value="Cyt_c_oxase-like_su1_sf"/>
</dbReference>
<dbReference type="PANTHER" id="PTHR10422">
    <property type="entry name" value="CYTOCHROME C OXIDASE SUBUNIT 1"/>
    <property type="match status" value="1"/>
</dbReference>
<dbReference type="Gene3D" id="1.20.210.10">
    <property type="entry name" value="Cytochrome c oxidase-like, subunit I domain"/>
    <property type="match status" value="3"/>
</dbReference>